<feature type="non-terminal residue" evidence="2">
    <location>
        <position position="1367"/>
    </location>
</feature>
<feature type="region of interest" description="Disordered" evidence="1">
    <location>
        <begin position="1076"/>
        <end position="1108"/>
    </location>
</feature>
<gene>
    <name evidence="2" type="ORF">CCMP2556_LOCUS50481</name>
</gene>
<evidence type="ECO:0000256" key="1">
    <source>
        <dbReference type="SAM" id="MobiDB-lite"/>
    </source>
</evidence>
<dbReference type="EMBL" id="CAXAMN010027092">
    <property type="protein sequence ID" value="CAK9108304.1"/>
    <property type="molecule type" value="Genomic_DNA"/>
</dbReference>
<sequence length="1367" mass="157163">NQSLSHDLYAEHQHTNDHAENYQTDYDPWGAWYGTEQDWTYHDEWSSEPWYDDPWYDGPTEEVWYDAAEHSSPDWHSTAEEYDMAADDLENSEDYYQGSNDGKSKYKGYYEDFQDYTTYRRQPDYGLSLEAQSPTSNRTDKTQQLVQTTPPRKEEIFAWRGPPAETTTAETTTEAAEHPRKHLSFATTLHTNHCTYHTVRGQKRRGLLIDPGAAAGLVGSDTLRDLLDHCYPNAKNETISWSNSTATITGISGCPDRAIGRVHLKLPFKGLDATYTADVIGKEGSLCPALVGNPALCEMKASLHSCWFDNNDGLLVTWTSTSQSSTMADVHLFRCLLTDSGHYLLPLDDQAAAVHEPQHDVCHFIRQISEMSKAHWPDHSYTFWQQVTQAAADPGQKWRSAEPTSSCTTTVEPADTTQKKEVSFAEPLHEVRQLPDDSAPEEAPKEERVKSEEVRVISEDFPRPATEETQSSDLTEEIFATNLSDLPLYTQDEYPAHLTAEECQRLNKDYKAMPEEFYVKSGRRVVSPSTFPRWIKEAKRNKTKWHGWELCSGSGRFTLLCVLSGLSMGFPVDFRYGWDLGLPEHQKMLDEAYDVCRPDFLMCTPRCKFYSISSSRRDRRDLLRDREKERPALVYVQNKLAQQVQRKKYYVLEQPWSSAMWTESVMIHNQQFHGYRKAKRTDQCAFGACDEHRQPVLKATGLEANFKLRVAVRRCNGHRGVPHTPLQGQHNGINRTAMAAVYPQRFCKALIEDVIHTIAPHGGLRPKILHSLAQTAIYYKCERCELGRAVTLTAPADYNLSPEDQVHLKYLLCKIVEDSMSVFEAAGGKEYHYWLTDPSLMMAAKHVLRKILYVFGVHVVLHPFAKPFPEPHLSAEQAPLRLICRGTYESWQVHSIEDLRELSASQQREAIEEENWLIAFFGSYDPPASAKGGVFYNVDTCAESMYQLMQLVEEIQQYKQMVLGYKRIITPDGLQWKTLPVQPSEAQQQVLQHFTQWTSWLQHNIHGIIYGQALRTVTPFPGTRGTLFVWQKGTANFVRMLKQDDQQMRMKNLHEAQWEHLCVLYIYYYPETFEEPASSSPASAPERALQMDPDAPHPPAIVPDDTSMSEAASVPVERMEMEDALSSVIPQLPQKRETPPSPTPSTMPLPEKRLRLDHHTQKEKKDLRSLASTNELEGHFSIVTKEYQNLHTLHWLMDRQRRHRLYTQDLWEECYVMPKWYYNLTMKDVLTRSVHQHAQVHREHEQYLVHWYGHKHKTFFVDMASGGSFASVTAEDNIAEKDLPSIWPQVEEADAKEIAQFVHEKAFQKIRLSEVPPGHFDMGFPQARKDEKEGSTYTFTFIERIAYGNFPADENHAFTVYRKEDTR</sequence>
<protein>
    <submittedName>
        <fullName evidence="2">Uncharacterized protein</fullName>
    </submittedName>
</protein>
<feature type="compositionally biased region" description="Basic and acidic residues" evidence="1">
    <location>
        <begin position="417"/>
        <end position="435"/>
    </location>
</feature>
<feature type="compositionally biased region" description="Low complexity" evidence="1">
    <location>
        <begin position="1076"/>
        <end position="1088"/>
    </location>
</feature>
<feature type="compositionally biased region" description="Polar residues" evidence="1">
    <location>
        <begin position="130"/>
        <end position="150"/>
    </location>
</feature>
<feature type="region of interest" description="Disordered" evidence="1">
    <location>
        <begin position="394"/>
        <end position="453"/>
    </location>
</feature>
<feature type="region of interest" description="Disordered" evidence="1">
    <location>
        <begin position="128"/>
        <end position="150"/>
    </location>
</feature>
<evidence type="ECO:0000313" key="2">
    <source>
        <dbReference type="EMBL" id="CAK9108304.1"/>
    </source>
</evidence>
<evidence type="ECO:0000313" key="3">
    <source>
        <dbReference type="Proteomes" id="UP001642484"/>
    </source>
</evidence>
<accession>A0ABP0S7J3</accession>
<dbReference type="Proteomes" id="UP001642484">
    <property type="component" value="Unassembled WGS sequence"/>
</dbReference>
<organism evidence="2 3">
    <name type="scientific">Durusdinium trenchii</name>
    <dbReference type="NCBI Taxonomy" id="1381693"/>
    <lineage>
        <taxon>Eukaryota</taxon>
        <taxon>Sar</taxon>
        <taxon>Alveolata</taxon>
        <taxon>Dinophyceae</taxon>
        <taxon>Suessiales</taxon>
        <taxon>Symbiodiniaceae</taxon>
        <taxon>Durusdinium</taxon>
    </lineage>
</organism>
<reference evidence="2 3" key="1">
    <citation type="submission" date="2024-02" db="EMBL/GenBank/DDBJ databases">
        <authorList>
            <person name="Chen Y."/>
            <person name="Shah S."/>
            <person name="Dougan E. K."/>
            <person name="Thang M."/>
            <person name="Chan C."/>
        </authorList>
    </citation>
    <scope>NUCLEOTIDE SEQUENCE [LARGE SCALE GENOMIC DNA]</scope>
</reference>
<feature type="non-terminal residue" evidence="2">
    <location>
        <position position="1"/>
    </location>
</feature>
<comment type="caution">
    <text evidence="2">The sequence shown here is derived from an EMBL/GenBank/DDBJ whole genome shotgun (WGS) entry which is preliminary data.</text>
</comment>
<proteinExistence type="predicted"/>
<keyword evidence="3" id="KW-1185">Reference proteome</keyword>
<feature type="compositionally biased region" description="Basic and acidic residues" evidence="1">
    <location>
        <begin position="442"/>
        <end position="453"/>
    </location>
</feature>
<feature type="compositionally biased region" description="Polar residues" evidence="1">
    <location>
        <begin position="402"/>
        <end position="411"/>
    </location>
</feature>
<name>A0ABP0S7J3_9DINO</name>
<feature type="region of interest" description="Disordered" evidence="1">
    <location>
        <begin position="1127"/>
        <end position="1153"/>
    </location>
</feature>